<comment type="similarity">
    <text evidence="1">Belongs to the short-chain dehydrogenases/reductases (SDR) family.</text>
</comment>
<evidence type="ECO:0000256" key="1">
    <source>
        <dbReference type="ARBA" id="ARBA00006484"/>
    </source>
</evidence>
<dbReference type="InterPro" id="IPR020904">
    <property type="entry name" value="Sc_DH/Rdtase_CS"/>
</dbReference>
<organism evidence="4 5">
    <name type="scientific">Fusarium mangiferae</name>
    <name type="common">Mango malformation disease fungus</name>
    <dbReference type="NCBI Taxonomy" id="192010"/>
    <lineage>
        <taxon>Eukaryota</taxon>
        <taxon>Fungi</taxon>
        <taxon>Dikarya</taxon>
        <taxon>Ascomycota</taxon>
        <taxon>Pezizomycotina</taxon>
        <taxon>Sordariomycetes</taxon>
        <taxon>Hypocreomycetidae</taxon>
        <taxon>Hypocreales</taxon>
        <taxon>Nectriaceae</taxon>
        <taxon>Fusarium</taxon>
        <taxon>Fusarium fujikuroi species complex</taxon>
    </lineage>
</organism>
<dbReference type="PANTHER" id="PTHR44229:SF4">
    <property type="entry name" value="15-HYDROXYPROSTAGLANDIN DEHYDROGENASE [NAD(+)]"/>
    <property type="match status" value="1"/>
</dbReference>
<proteinExistence type="inferred from homology"/>
<dbReference type="SUPFAM" id="SSF51735">
    <property type="entry name" value="NAD(P)-binding Rossmann-fold domains"/>
    <property type="match status" value="1"/>
</dbReference>
<evidence type="ECO:0000256" key="3">
    <source>
        <dbReference type="ARBA" id="ARBA00023002"/>
    </source>
</evidence>
<accession>A0A1L7TGH8</accession>
<dbReference type="PRINTS" id="PR00081">
    <property type="entry name" value="GDHRDH"/>
</dbReference>
<keyword evidence="2" id="KW-0521">NADP</keyword>
<dbReference type="Proteomes" id="UP000184255">
    <property type="component" value="Unassembled WGS sequence"/>
</dbReference>
<dbReference type="Pfam" id="PF00106">
    <property type="entry name" value="adh_short"/>
    <property type="match status" value="1"/>
</dbReference>
<dbReference type="InterPro" id="IPR036291">
    <property type="entry name" value="NAD(P)-bd_dom_sf"/>
</dbReference>
<dbReference type="GeneID" id="65093093"/>
<evidence type="ECO:0000256" key="2">
    <source>
        <dbReference type="ARBA" id="ARBA00022857"/>
    </source>
</evidence>
<dbReference type="InterPro" id="IPR002347">
    <property type="entry name" value="SDR_fam"/>
</dbReference>
<dbReference type="PROSITE" id="PS00061">
    <property type="entry name" value="ADH_SHORT"/>
    <property type="match status" value="1"/>
</dbReference>
<dbReference type="AlphaFoldDB" id="A0A1L7TGH8"/>
<dbReference type="VEuPathDB" id="FungiDB:FMAN_13844"/>
<reference evidence="5" key="1">
    <citation type="journal article" date="2016" name="Genome Biol. Evol.">
        <title>Comparative 'omics' of the Fusarium fujikuroi species complex highlights differences in genetic potential and metabolite synthesis.</title>
        <authorList>
            <person name="Niehaus E.-M."/>
            <person name="Muensterkoetter M."/>
            <person name="Proctor R.H."/>
            <person name="Brown D.W."/>
            <person name="Sharon A."/>
            <person name="Idan Y."/>
            <person name="Oren-Young L."/>
            <person name="Sieber C.M."/>
            <person name="Novak O."/>
            <person name="Pencik A."/>
            <person name="Tarkowska D."/>
            <person name="Hromadova K."/>
            <person name="Freeman S."/>
            <person name="Maymon M."/>
            <person name="Elazar M."/>
            <person name="Youssef S.A."/>
            <person name="El-Shabrawy E.S.M."/>
            <person name="Shalaby A.B.A."/>
            <person name="Houterman P."/>
            <person name="Brock N.L."/>
            <person name="Burkhardt I."/>
            <person name="Tsavkelova E.A."/>
            <person name="Dickschat J.S."/>
            <person name="Galuszka P."/>
            <person name="Gueldener U."/>
            <person name="Tudzynski B."/>
        </authorList>
    </citation>
    <scope>NUCLEOTIDE SEQUENCE [LARGE SCALE GENOMIC DNA]</scope>
    <source>
        <strain evidence="5">MRC7560</strain>
    </source>
</reference>
<dbReference type="EMBL" id="FCQH01000007">
    <property type="protein sequence ID" value="CVK95922.1"/>
    <property type="molecule type" value="Genomic_DNA"/>
</dbReference>
<comment type="caution">
    <text evidence="4">The sequence shown here is derived from an EMBL/GenBank/DDBJ whole genome shotgun (WGS) entry which is preliminary data.</text>
</comment>
<evidence type="ECO:0000313" key="5">
    <source>
        <dbReference type="Proteomes" id="UP000184255"/>
    </source>
</evidence>
<dbReference type="PANTHER" id="PTHR44229">
    <property type="entry name" value="15-HYDROXYPROSTAGLANDIN DEHYDROGENASE [NAD(+)]"/>
    <property type="match status" value="1"/>
</dbReference>
<name>A0A1L7TGH8_FUSMA</name>
<dbReference type="GO" id="GO:0005737">
    <property type="term" value="C:cytoplasm"/>
    <property type="evidence" value="ECO:0007669"/>
    <property type="project" value="TreeGrafter"/>
</dbReference>
<protein>
    <submittedName>
        <fullName evidence="4">Related to 15-hydroxyprostaglandin dehydrogenase</fullName>
    </submittedName>
</protein>
<evidence type="ECO:0000313" key="4">
    <source>
        <dbReference type="EMBL" id="CVK95922.1"/>
    </source>
</evidence>
<dbReference type="RefSeq" id="XP_041683735.1">
    <property type="nucleotide sequence ID" value="XM_041833364.1"/>
</dbReference>
<sequence length="297" mass="32256">MTDITTRQIALVTGGGSGISLAFVKKIHETGYHVLIADLALHPTASTWIDSLQPKDADRVKFFKLDVTDWAQLEAAFDHCMTLFKGIPTVVVPGAGVYEPSSNSFWEDRDSDSRYKVLDINLVHPIKTTRIAVRKLVEAGLPGTIIHLSSIAAQRSSIITPLYTASKHALSSFVRGMAPLAQTSGIRVLGVAPGTVSTPLFSEKPEAAKFLDMERDYLLPPDAVANAMMALLTQTEEFESGTMLEVCHETEWRKVSLLDDPGPQGPASLTSRKKDAVKDIYKYLAPGKASADSITTD</sequence>
<keyword evidence="5" id="KW-1185">Reference proteome</keyword>
<keyword evidence="3" id="KW-0560">Oxidoreductase</keyword>
<dbReference type="GO" id="GO:0016616">
    <property type="term" value="F:oxidoreductase activity, acting on the CH-OH group of donors, NAD or NADP as acceptor"/>
    <property type="evidence" value="ECO:0007669"/>
    <property type="project" value="TreeGrafter"/>
</dbReference>
<dbReference type="Gene3D" id="3.40.50.720">
    <property type="entry name" value="NAD(P)-binding Rossmann-like Domain"/>
    <property type="match status" value="1"/>
</dbReference>
<gene>
    <name evidence="4" type="ORF">FMAN_13844</name>
</gene>